<proteinExistence type="predicted"/>
<comment type="caution">
    <text evidence="1">The sequence shown here is derived from an EMBL/GenBank/DDBJ whole genome shotgun (WGS) entry which is preliminary data.</text>
</comment>
<dbReference type="EMBL" id="CM024801">
    <property type="protein sequence ID" value="KAG8011652.1"/>
    <property type="molecule type" value="Genomic_DNA"/>
</dbReference>
<reference evidence="1" key="1">
    <citation type="submission" date="2020-04" db="EMBL/GenBank/DDBJ databases">
        <title>A chromosome-scale assembly and high-density genetic map of the yellow drum (Nibea albiflora) genome.</title>
        <authorList>
            <person name="Xu D."/>
            <person name="Zhang W."/>
            <person name="Chen R."/>
            <person name="Tan P."/>
            <person name="Wang L."/>
            <person name="Song H."/>
            <person name="Tian L."/>
            <person name="Zhu Q."/>
            <person name="Wang B."/>
        </authorList>
    </citation>
    <scope>NUCLEOTIDE SEQUENCE</scope>
    <source>
        <strain evidence="1">ZJHYS-2018</strain>
    </source>
</reference>
<evidence type="ECO:0000313" key="1">
    <source>
        <dbReference type="EMBL" id="KAG8011652.1"/>
    </source>
</evidence>
<evidence type="ECO:0000313" key="2">
    <source>
        <dbReference type="Proteomes" id="UP000805704"/>
    </source>
</evidence>
<gene>
    <name evidence="1" type="ORF">GBF38_003923</name>
</gene>
<dbReference type="Proteomes" id="UP000805704">
    <property type="component" value="Chromosome 13"/>
</dbReference>
<name>A0ACB7FBS7_NIBAL</name>
<keyword evidence="2" id="KW-1185">Reference proteome</keyword>
<protein>
    <submittedName>
        <fullName evidence="1">Uncharacterized protein</fullName>
    </submittedName>
</protein>
<organism evidence="1 2">
    <name type="scientific">Nibea albiflora</name>
    <name type="common">Yellow drum</name>
    <name type="synonym">Corvina albiflora</name>
    <dbReference type="NCBI Taxonomy" id="240163"/>
    <lineage>
        <taxon>Eukaryota</taxon>
        <taxon>Metazoa</taxon>
        <taxon>Chordata</taxon>
        <taxon>Craniata</taxon>
        <taxon>Vertebrata</taxon>
        <taxon>Euteleostomi</taxon>
        <taxon>Actinopterygii</taxon>
        <taxon>Neopterygii</taxon>
        <taxon>Teleostei</taxon>
        <taxon>Neoteleostei</taxon>
        <taxon>Acanthomorphata</taxon>
        <taxon>Eupercaria</taxon>
        <taxon>Sciaenidae</taxon>
        <taxon>Nibea</taxon>
    </lineage>
</organism>
<accession>A0ACB7FBS7</accession>
<sequence>MNLRSGAVPRSVATNSFIFIILCFKKRLADGQEVRKSGFEEEDSSCSHSAASQLSLLLSGGGGNTRRFLCRCPLQSLSLCHALTTASVLICISADCNTPLVL</sequence>